<comment type="caution">
    <text evidence="8">The sequence shown here is derived from an EMBL/GenBank/DDBJ whole genome shotgun (WGS) entry which is preliminary data.</text>
</comment>
<accession>A0A8H4RY83</accession>
<evidence type="ECO:0000256" key="2">
    <source>
        <dbReference type="ARBA" id="ARBA00022833"/>
    </source>
</evidence>
<dbReference type="GO" id="GO:0003677">
    <property type="term" value="F:DNA binding"/>
    <property type="evidence" value="ECO:0007669"/>
    <property type="project" value="UniProtKB-KW"/>
</dbReference>
<dbReference type="EMBL" id="JAAMPI010000034">
    <property type="protein sequence ID" value="KAF4637149.1"/>
    <property type="molecule type" value="Genomic_DNA"/>
</dbReference>
<dbReference type="PANTHER" id="PTHR36206">
    <property type="entry name" value="ASPERCRYPTIN BIOSYNTHESIS CLUSTER-SPECIFIC TRANSCRIPTION REGULATOR ATNN-RELATED"/>
    <property type="match status" value="1"/>
</dbReference>
<dbReference type="PANTHER" id="PTHR36206:SF16">
    <property type="entry name" value="TRANSCRIPTION FACTOR DOMAIN-CONTAINING PROTEIN-RELATED"/>
    <property type="match status" value="1"/>
</dbReference>
<organism evidence="8 9">
    <name type="scientific">Cudoniella acicularis</name>
    <dbReference type="NCBI Taxonomy" id="354080"/>
    <lineage>
        <taxon>Eukaryota</taxon>
        <taxon>Fungi</taxon>
        <taxon>Dikarya</taxon>
        <taxon>Ascomycota</taxon>
        <taxon>Pezizomycotina</taxon>
        <taxon>Leotiomycetes</taxon>
        <taxon>Helotiales</taxon>
        <taxon>Tricladiaceae</taxon>
        <taxon>Cudoniella</taxon>
    </lineage>
</organism>
<evidence type="ECO:0000313" key="9">
    <source>
        <dbReference type="Proteomes" id="UP000566819"/>
    </source>
</evidence>
<dbReference type="InterPro" id="IPR036864">
    <property type="entry name" value="Zn2-C6_fun-type_DNA-bd_sf"/>
</dbReference>
<keyword evidence="4" id="KW-0238">DNA-binding</keyword>
<evidence type="ECO:0008006" key="10">
    <source>
        <dbReference type="Google" id="ProtNLM"/>
    </source>
</evidence>
<feature type="region of interest" description="Disordered" evidence="7">
    <location>
        <begin position="68"/>
        <end position="100"/>
    </location>
</feature>
<evidence type="ECO:0000256" key="1">
    <source>
        <dbReference type="ARBA" id="ARBA00022723"/>
    </source>
</evidence>
<evidence type="ECO:0000256" key="5">
    <source>
        <dbReference type="ARBA" id="ARBA00023163"/>
    </source>
</evidence>
<protein>
    <recommendedName>
        <fullName evidence="10">Zn(2)-C6 fungal-type domain-containing protein</fullName>
    </recommendedName>
</protein>
<keyword evidence="6" id="KW-0539">Nucleus</keyword>
<gene>
    <name evidence="8" type="ORF">G7Y89_g932</name>
</gene>
<keyword evidence="9" id="KW-1185">Reference proteome</keyword>
<proteinExistence type="predicted"/>
<keyword evidence="2" id="KW-0862">Zinc</keyword>
<keyword evidence="3" id="KW-0805">Transcription regulation</keyword>
<reference evidence="8 9" key="1">
    <citation type="submission" date="2020-03" db="EMBL/GenBank/DDBJ databases">
        <title>Draft Genome Sequence of Cudoniella acicularis.</title>
        <authorList>
            <person name="Buettner E."/>
            <person name="Kellner H."/>
        </authorList>
    </citation>
    <scope>NUCLEOTIDE SEQUENCE [LARGE SCALE GENOMIC DNA]</scope>
    <source>
        <strain evidence="8 9">DSM 108380</strain>
    </source>
</reference>
<keyword evidence="1" id="KW-0479">Metal-binding</keyword>
<dbReference type="GO" id="GO:0008270">
    <property type="term" value="F:zinc ion binding"/>
    <property type="evidence" value="ECO:0007669"/>
    <property type="project" value="InterPro"/>
</dbReference>
<dbReference type="GO" id="GO:0000981">
    <property type="term" value="F:DNA-binding transcription factor activity, RNA polymerase II-specific"/>
    <property type="evidence" value="ECO:0007669"/>
    <property type="project" value="InterPro"/>
</dbReference>
<dbReference type="InterPro" id="IPR052360">
    <property type="entry name" value="Transcr_Regulatory_Proteins"/>
</dbReference>
<evidence type="ECO:0000256" key="3">
    <source>
        <dbReference type="ARBA" id="ARBA00023015"/>
    </source>
</evidence>
<sequence length="700" mass="80113">MTAAPPIRNKTITSSKSKFKTRTGIKVINGPKSKVKTGCRTCKRVKCDEGKPYCLKCTSTSRICNGYGDPQKNNTKRGKGSPLPTPPPTRLPQPNHDGNTETFPASEINFHLQTNYLPPVCLGCNFANCLCGKPGQQQQYSVPIQFDHQRHVFARNLSPSAICSFGLTLDTDSYKRGECKRQGIQTSADSQMFSYFQQYVMPLLFGENSLGWFHNYWPTHPLAILRWFWVVGSYFRRIIFGLSEMESCRTEGYEDWLVATTSLLCLFHQRDRQPLSTQNPYIKYLIRILNSRYLSSIIFYQHSSTQVSTTPPLRFSTQNILSQKMGSLLNVEIHSEIFSFLGGEDLEAMQLTCHYFDYLGPPISIRVHAVNLDSFNRMELISKAPLLANRVLSISYSGCRAQSQQCTWIDGRDDDLLPSATWTTFRDSMPKFRRLQEFGIKMRDSDEDWCTCGFQEDILILQDILLKNKPRLKIFSLTPPYWASLSPPISWLPLFSSLHHLTFTWPIRLEDKQGLQELLKYPQSIKLLCPKVSSQGRSIGGRNLDLITQETLPRLRRLSILGPARSSEQALRHFFREHPKLEFFLLAGLNEKDWGFLPKVWHFGDFFPQPEAKITTISHDSKITISPNAFLRRFIFGTYTPLDSSYPCIAAGVLRLLPGAHYYSELGKRVDPDDEVFWASMMPKSLRIINKAEYSYTIIS</sequence>
<dbReference type="OrthoDB" id="3598904at2759"/>
<evidence type="ECO:0000256" key="6">
    <source>
        <dbReference type="ARBA" id="ARBA00023242"/>
    </source>
</evidence>
<keyword evidence="5" id="KW-0804">Transcription</keyword>
<dbReference type="Proteomes" id="UP000566819">
    <property type="component" value="Unassembled WGS sequence"/>
</dbReference>
<evidence type="ECO:0000256" key="7">
    <source>
        <dbReference type="SAM" id="MobiDB-lite"/>
    </source>
</evidence>
<name>A0A8H4RY83_9HELO</name>
<evidence type="ECO:0000256" key="4">
    <source>
        <dbReference type="ARBA" id="ARBA00023125"/>
    </source>
</evidence>
<dbReference type="AlphaFoldDB" id="A0A8H4RY83"/>
<evidence type="ECO:0000313" key="8">
    <source>
        <dbReference type="EMBL" id="KAF4637149.1"/>
    </source>
</evidence>
<dbReference type="SUPFAM" id="SSF57701">
    <property type="entry name" value="Zn2/Cys6 DNA-binding domain"/>
    <property type="match status" value="1"/>
</dbReference>